<accession>A0A8S2ZRU6</accession>
<dbReference type="Proteomes" id="UP000681722">
    <property type="component" value="Unassembled WGS sequence"/>
</dbReference>
<dbReference type="EMBL" id="CAJOBC010144697">
    <property type="protein sequence ID" value="CAF4656956.1"/>
    <property type="molecule type" value="Genomic_DNA"/>
</dbReference>
<feature type="non-terminal residue" evidence="1">
    <location>
        <position position="14"/>
    </location>
</feature>
<organism evidence="1 2">
    <name type="scientific">Didymodactylos carnosus</name>
    <dbReference type="NCBI Taxonomy" id="1234261"/>
    <lineage>
        <taxon>Eukaryota</taxon>
        <taxon>Metazoa</taxon>
        <taxon>Spiralia</taxon>
        <taxon>Gnathifera</taxon>
        <taxon>Rotifera</taxon>
        <taxon>Eurotatoria</taxon>
        <taxon>Bdelloidea</taxon>
        <taxon>Philodinida</taxon>
        <taxon>Philodinidae</taxon>
        <taxon>Didymodactylos</taxon>
    </lineage>
</organism>
<comment type="caution">
    <text evidence="1">The sequence shown here is derived from an EMBL/GenBank/DDBJ whole genome shotgun (WGS) entry which is preliminary data.</text>
</comment>
<protein>
    <submittedName>
        <fullName evidence="1">Uncharacterized protein</fullName>
    </submittedName>
</protein>
<reference evidence="1" key="1">
    <citation type="submission" date="2021-02" db="EMBL/GenBank/DDBJ databases">
        <authorList>
            <person name="Nowell W R."/>
        </authorList>
    </citation>
    <scope>NUCLEOTIDE SEQUENCE</scope>
</reference>
<evidence type="ECO:0000313" key="1">
    <source>
        <dbReference type="EMBL" id="CAF4656956.1"/>
    </source>
</evidence>
<proteinExistence type="predicted"/>
<gene>
    <name evidence="1" type="ORF">SRO942_LOCUS50552</name>
</gene>
<evidence type="ECO:0000313" key="2">
    <source>
        <dbReference type="Proteomes" id="UP000681722"/>
    </source>
</evidence>
<name>A0A8S2ZRU6_9BILA</name>
<sequence length="14" mass="1774">MYRPRARTDHRVSE</sequence>